<feature type="region of interest" description="Disordered" evidence="11">
    <location>
        <begin position="423"/>
        <end position="496"/>
    </location>
</feature>
<dbReference type="Gene3D" id="3.30.40.10">
    <property type="entry name" value="Zinc/RING finger domain, C3HC4 (zinc finger)"/>
    <property type="match status" value="1"/>
</dbReference>
<dbReference type="EMBL" id="QNGE01000259">
    <property type="protein sequence ID" value="KAA3681185.1"/>
    <property type="molecule type" value="Genomic_DNA"/>
</dbReference>
<comment type="subcellular location">
    <subcellularLocation>
        <location evidence="1">Membrane</location>
    </subcellularLocation>
</comment>
<organism evidence="13 14">
    <name type="scientific">Paragonimus westermani</name>
    <dbReference type="NCBI Taxonomy" id="34504"/>
    <lineage>
        <taxon>Eukaryota</taxon>
        <taxon>Metazoa</taxon>
        <taxon>Spiralia</taxon>
        <taxon>Lophotrochozoa</taxon>
        <taxon>Platyhelminthes</taxon>
        <taxon>Trematoda</taxon>
        <taxon>Digenea</taxon>
        <taxon>Plagiorchiida</taxon>
        <taxon>Troglotremata</taxon>
        <taxon>Troglotrematidae</taxon>
        <taxon>Paragonimus</taxon>
    </lineage>
</organism>
<keyword evidence="5 10" id="KW-0863">Zinc-finger</keyword>
<evidence type="ECO:0000313" key="13">
    <source>
        <dbReference type="EMBL" id="KAA3681185.1"/>
    </source>
</evidence>
<evidence type="ECO:0000256" key="4">
    <source>
        <dbReference type="ARBA" id="ARBA00022729"/>
    </source>
</evidence>
<dbReference type="SMART" id="SM00184">
    <property type="entry name" value="RING"/>
    <property type="match status" value="1"/>
</dbReference>
<dbReference type="PANTHER" id="PTHR45931">
    <property type="entry name" value="SI:CH211-59O9.10"/>
    <property type="match status" value="1"/>
</dbReference>
<dbReference type="GO" id="GO:0005634">
    <property type="term" value="C:nucleus"/>
    <property type="evidence" value="ECO:0007669"/>
    <property type="project" value="TreeGrafter"/>
</dbReference>
<dbReference type="PANTHER" id="PTHR45931:SF21">
    <property type="entry name" value="RING FINGER PROTEIN 130"/>
    <property type="match status" value="1"/>
</dbReference>
<evidence type="ECO:0000256" key="8">
    <source>
        <dbReference type="ARBA" id="ARBA00023136"/>
    </source>
</evidence>
<gene>
    <name evidence="13" type="ORF">DEA37_0014401</name>
</gene>
<dbReference type="GO" id="GO:0016567">
    <property type="term" value="P:protein ubiquitination"/>
    <property type="evidence" value="ECO:0007669"/>
    <property type="project" value="TreeGrafter"/>
</dbReference>
<dbReference type="Pfam" id="PF13639">
    <property type="entry name" value="zf-RING_2"/>
    <property type="match status" value="1"/>
</dbReference>
<dbReference type="GO" id="GO:0006511">
    <property type="term" value="P:ubiquitin-dependent protein catabolic process"/>
    <property type="evidence" value="ECO:0007669"/>
    <property type="project" value="TreeGrafter"/>
</dbReference>
<dbReference type="GO" id="GO:0061630">
    <property type="term" value="F:ubiquitin protein ligase activity"/>
    <property type="evidence" value="ECO:0007669"/>
    <property type="project" value="TreeGrafter"/>
</dbReference>
<proteinExistence type="predicted"/>
<keyword evidence="3" id="KW-0479">Metal-binding</keyword>
<dbReference type="InterPro" id="IPR013083">
    <property type="entry name" value="Znf_RING/FYVE/PHD"/>
</dbReference>
<keyword evidence="4" id="KW-0732">Signal</keyword>
<evidence type="ECO:0000256" key="6">
    <source>
        <dbReference type="ARBA" id="ARBA00022833"/>
    </source>
</evidence>
<keyword evidence="6" id="KW-0862">Zinc</keyword>
<feature type="domain" description="RING-type" evidence="12">
    <location>
        <begin position="87"/>
        <end position="128"/>
    </location>
</feature>
<evidence type="ECO:0000259" key="12">
    <source>
        <dbReference type="PROSITE" id="PS50089"/>
    </source>
</evidence>
<reference evidence="13 14" key="1">
    <citation type="journal article" date="2019" name="Gigascience">
        <title>Whole-genome sequence of the oriental lung fluke Paragonimus westermani.</title>
        <authorList>
            <person name="Oey H."/>
            <person name="Zakrzewski M."/>
            <person name="Narain K."/>
            <person name="Devi K.R."/>
            <person name="Agatsuma T."/>
            <person name="Nawaratna S."/>
            <person name="Gobert G.N."/>
            <person name="Jones M.K."/>
            <person name="Ragan M.A."/>
            <person name="McManus D.P."/>
            <person name="Krause L."/>
        </authorList>
    </citation>
    <scope>NUCLEOTIDE SEQUENCE [LARGE SCALE GENOMIC DNA]</scope>
    <source>
        <strain evidence="13 14">IND2009</strain>
    </source>
</reference>
<evidence type="ECO:0000256" key="2">
    <source>
        <dbReference type="ARBA" id="ARBA00022692"/>
    </source>
</evidence>
<keyword evidence="8" id="KW-0472">Membrane</keyword>
<evidence type="ECO:0000256" key="3">
    <source>
        <dbReference type="ARBA" id="ARBA00022723"/>
    </source>
</evidence>
<evidence type="ECO:0000256" key="10">
    <source>
        <dbReference type="PROSITE-ProRule" id="PRU00175"/>
    </source>
</evidence>
<accession>A0A5J4NZW1</accession>
<feature type="region of interest" description="Disordered" evidence="11">
    <location>
        <begin position="703"/>
        <end position="749"/>
    </location>
</feature>
<feature type="region of interest" description="Disordered" evidence="11">
    <location>
        <begin position="151"/>
        <end position="170"/>
    </location>
</feature>
<evidence type="ECO:0000313" key="14">
    <source>
        <dbReference type="Proteomes" id="UP000324629"/>
    </source>
</evidence>
<dbReference type="AlphaFoldDB" id="A0A5J4NZW1"/>
<feature type="compositionally biased region" description="Polar residues" evidence="11">
    <location>
        <begin position="463"/>
        <end position="494"/>
    </location>
</feature>
<dbReference type="GO" id="GO:0045893">
    <property type="term" value="P:positive regulation of DNA-templated transcription"/>
    <property type="evidence" value="ECO:0007669"/>
    <property type="project" value="TreeGrafter"/>
</dbReference>
<dbReference type="PROSITE" id="PS50089">
    <property type="entry name" value="ZF_RING_2"/>
    <property type="match status" value="1"/>
</dbReference>
<name>A0A5J4NZW1_9TREM</name>
<feature type="compositionally biased region" description="Polar residues" evidence="11">
    <location>
        <begin position="430"/>
        <end position="452"/>
    </location>
</feature>
<dbReference type="GO" id="GO:0016020">
    <property type="term" value="C:membrane"/>
    <property type="evidence" value="ECO:0007669"/>
    <property type="project" value="UniProtKB-SubCell"/>
</dbReference>
<evidence type="ECO:0000256" key="1">
    <source>
        <dbReference type="ARBA" id="ARBA00004370"/>
    </source>
</evidence>
<dbReference type="GO" id="GO:0008270">
    <property type="term" value="F:zinc ion binding"/>
    <property type="evidence" value="ECO:0007669"/>
    <property type="project" value="UniProtKB-KW"/>
</dbReference>
<keyword evidence="2" id="KW-0812">Transmembrane</keyword>
<sequence length="749" mass="83651">MMSHWLLLRCADLAYAGAYVLLFASCICSSEPSLSAVLLFDFVGTEENITLPIHRRLIVATQKALKTLTLRVLQSTDKEVNSGCDQCAVCIELYQVSEVVRILPCRHVFHKKCIDPWLLEQRSCPLCKLDILKSCGIFLDHLRPRDDVPSFRTDSACEQSTSSSSSDNYRPAGPSFSWMKHLLTVVNGPCNRSVQTCDPSQYMAHSLPPFSTSYGSPVPRSRFDHHDMLAGCCTSRGFLTAYGGSKQRPPEVASPFLTSAQSFPLDSSNSEFIPFNWLYFCCCCFSRLADETSQHNSALYLGCCSRSSSQPGFGVQDRLCHYHASVLGVSCLPNLIQLAHWRCYESHEKAMENHLTDLRTYRAATASVQTTVKSHCCHERWFSCQYPCLLIRRAKAYVTRRRHAYLEAENSYVLKNLSKANDESDFLTPEPNQRKGQSSERSSSNSLGQSEQHVVIHHHEGDSPSSMSVQYSAQTSLKRSDNSTDPISTPSAWTSDDKQAGKQCIRKALIASQCSSKVKSNCKSTDLLGMLRSRWRVPKSQSIRLGPVKTNDDIPSLPNSPSLCCNRTILNKRCWAPGSAVSHVNPPPVVFSNECYSHFCPMCRVEQPRVRTEEYGVCRSVFQQPRDQPDRVVRLVRENSLERRHQEQGHSSAVSSILMHPYEVHPRVHHIVGFGHIGGSDSSDVTSEVISRTKLCGVRVTIEPPEVQYHRDPRTSDSSSPSPANTSASDRSSRPDTSGHGEAFMTLHS</sequence>
<evidence type="ECO:0000256" key="11">
    <source>
        <dbReference type="SAM" id="MobiDB-lite"/>
    </source>
</evidence>
<feature type="compositionally biased region" description="Low complexity" evidence="11">
    <location>
        <begin position="716"/>
        <end position="730"/>
    </location>
</feature>
<evidence type="ECO:0000256" key="9">
    <source>
        <dbReference type="ARBA" id="ARBA00023180"/>
    </source>
</evidence>
<keyword evidence="7" id="KW-1133">Transmembrane helix</keyword>
<dbReference type="SUPFAM" id="SSF57850">
    <property type="entry name" value="RING/U-box"/>
    <property type="match status" value="1"/>
</dbReference>
<evidence type="ECO:0000256" key="5">
    <source>
        <dbReference type="ARBA" id="ARBA00022771"/>
    </source>
</evidence>
<protein>
    <recommendedName>
        <fullName evidence="12">RING-type domain-containing protein</fullName>
    </recommendedName>
</protein>
<keyword evidence="9" id="KW-0325">Glycoprotein</keyword>
<dbReference type="InterPro" id="IPR001841">
    <property type="entry name" value="Znf_RING"/>
</dbReference>
<dbReference type="FunFam" id="3.30.40.10:FF:000009">
    <property type="entry name" value="E3 ubiquitin-protein ligase RNF130"/>
    <property type="match status" value="1"/>
</dbReference>
<evidence type="ECO:0000256" key="7">
    <source>
        <dbReference type="ARBA" id="ARBA00022989"/>
    </source>
</evidence>
<comment type="caution">
    <text evidence="13">The sequence shown here is derived from an EMBL/GenBank/DDBJ whole genome shotgun (WGS) entry which is preliminary data.</text>
</comment>
<dbReference type="InterPro" id="IPR051834">
    <property type="entry name" value="RING_finger_E3_ligase"/>
</dbReference>
<dbReference type="Proteomes" id="UP000324629">
    <property type="component" value="Unassembled WGS sequence"/>
</dbReference>
<keyword evidence="14" id="KW-1185">Reference proteome</keyword>